<evidence type="ECO:0000256" key="1">
    <source>
        <dbReference type="SAM" id="Coils"/>
    </source>
</evidence>
<keyword evidence="6" id="KW-1185">Reference proteome</keyword>
<dbReference type="PANTHER" id="PTHR48475:SF2">
    <property type="entry name" value="RIBONUCLEASE H"/>
    <property type="match status" value="1"/>
</dbReference>
<feature type="coiled-coil region" evidence="1">
    <location>
        <begin position="928"/>
        <end position="962"/>
    </location>
</feature>
<dbReference type="Pfam" id="PF13456">
    <property type="entry name" value="RVT_3"/>
    <property type="match status" value="1"/>
</dbReference>
<comment type="caution">
    <text evidence="5">The sequence shown here is derived from an EMBL/GenBank/DDBJ whole genome shotgun (WGS) entry which is preliminary data.</text>
</comment>
<dbReference type="InterPro" id="IPR041588">
    <property type="entry name" value="Integrase_H2C2"/>
</dbReference>
<dbReference type="Proteomes" id="UP001408789">
    <property type="component" value="Unassembled WGS sequence"/>
</dbReference>
<dbReference type="InterPro" id="IPR001584">
    <property type="entry name" value="Integrase_cat-core"/>
</dbReference>
<dbReference type="GO" id="GO:0003676">
    <property type="term" value="F:nucleic acid binding"/>
    <property type="evidence" value="ECO:0007669"/>
    <property type="project" value="InterPro"/>
</dbReference>
<keyword evidence="1" id="KW-0175">Coiled coil</keyword>
<gene>
    <name evidence="5" type="ORF">SSX86_010825</name>
</gene>
<dbReference type="Gene3D" id="1.10.340.70">
    <property type="match status" value="1"/>
</dbReference>
<dbReference type="EMBL" id="JBCNJP010000012">
    <property type="protein sequence ID" value="KAK9070423.1"/>
    <property type="molecule type" value="Genomic_DNA"/>
</dbReference>
<evidence type="ECO:0000259" key="2">
    <source>
        <dbReference type="PROSITE" id="PS50878"/>
    </source>
</evidence>
<organism evidence="5 6">
    <name type="scientific">Deinandra increscens subsp. villosa</name>
    <dbReference type="NCBI Taxonomy" id="3103831"/>
    <lineage>
        <taxon>Eukaryota</taxon>
        <taxon>Viridiplantae</taxon>
        <taxon>Streptophyta</taxon>
        <taxon>Embryophyta</taxon>
        <taxon>Tracheophyta</taxon>
        <taxon>Spermatophyta</taxon>
        <taxon>Magnoliopsida</taxon>
        <taxon>eudicotyledons</taxon>
        <taxon>Gunneridae</taxon>
        <taxon>Pentapetalae</taxon>
        <taxon>asterids</taxon>
        <taxon>campanulids</taxon>
        <taxon>Asterales</taxon>
        <taxon>Asteraceae</taxon>
        <taxon>Asteroideae</taxon>
        <taxon>Heliantheae alliance</taxon>
        <taxon>Madieae</taxon>
        <taxon>Madiinae</taxon>
        <taxon>Deinandra</taxon>
    </lineage>
</organism>
<name>A0AAP0H0N2_9ASTR</name>
<dbReference type="PANTHER" id="PTHR48475">
    <property type="entry name" value="RIBONUCLEASE H"/>
    <property type="match status" value="1"/>
</dbReference>
<protein>
    <submittedName>
        <fullName evidence="5">Uncharacterized protein</fullName>
    </submittedName>
</protein>
<dbReference type="SUPFAM" id="SSF53098">
    <property type="entry name" value="Ribonuclease H-like"/>
    <property type="match status" value="2"/>
</dbReference>
<proteinExistence type="predicted"/>
<dbReference type="GO" id="GO:0015074">
    <property type="term" value="P:DNA integration"/>
    <property type="evidence" value="ECO:0007669"/>
    <property type="project" value="InterPro"/>
</dbReference>
<dbReference type="InterPro" id="IPR036397">
    <property type="entry name" value="RNaseH_sf"/>
</dbReference>
<dbReference type="InterPro" id="IPR002156">
    <property type="entry name" value="RNaseH_domain"/>
</dbReference>
<evidence type="ECO:0000259" key="3">
    <source>
        <dbReference type="PROSITE" id="PS50879"/>
    </source>
</evidence>
<dbReference type="Gene3D" id="3.10.20.370">
    <property type="match status" value="1"/>
</dbReference>
<dbReference type="InterPro" id="IPR000477">
    <property type="entry name" value="RT_dom"/>
</dbReference>
<dbReference type="InterPro" id="IPR012337">
    <property type="entry name" value="RNaseH-like_sf"/>
</dbReference>
<dbReference type="Gene3D" id="3.30.420.10">
    <property type="entry name" value="Ribonuclease H-like superfamily/Ribonuclease H"/>
    <property type="match status" value="2"/>
</dbReference>
<dbReference type="Gene3D" id="3.10.10.10">
    <property type="entry name" value="HIV Type 1 Reverse Transcriptase, subunit A, domain 1"/>
    <property type="match status" value="1"/>
</dbReference>
<dbReference type="AlphaFoldDB" id="A0AAP0H0N2"/>
<dbReference type="PROSITE" id="PS50994">
    <property type="entry name" value="INTEGRASE"/>
    <property type="match status" value="1"/>
</dbReference>
<evidence type="ECO:0000313" key="6">
    <source>
        <dbReference type="Proteomes" id="UP001408789"/>
    </source>
</evidence>
<accession>A0AAP0H0N2</accession>
<dbReference type="InterPro" id="IPR041577">
    <property type="entry name" value="RT_RNaseH_2"/>
</dbReference>
<dbReference type="Pfam" id="PF00078">
    <property type="entry name" value="RVT_1"/>
    <property type="match status" value="1"/>
</dbReference>
<dbReference type="Pfam" id="PF17919">
    <property type="entry name" value="RT_RNaseH_2"/>
    <property type="match status" value="1"/>
</dbReference>
<feature type="domain" description="RNase H type-1" evidence="3">
    <location>
        <begin position="458"/>
        <end position="587"/>
    </location>
</feature>
<evidence type="ECO:0000259" key="4">
    <source>
        <dbReference type="PROSITE" id="PS50994"/>
    </source>
</evidence>
<dbReference type="Gene3D" id="3.30.70.270">
    <property type="match status" value="2"/>
</dbReference>
<dbReference type="PROSITE" id="PS50878">
    <property type="entry name" value="RT_POL"/>
    <property type="match status" value="1"/>
</dbReference>
<sequence>MTGIPTNVITHRLGLDPTFRPIQQKRRKFAPETNIIIQEEVDKLLKTKMIREVKYPKWLANVVVVQKKNGKWRVCVDYTDLNKACPKDPFPLPHIDAMVDATAGHEMLTFMDASSGFQQIQMEPCDQEHTAFMTPTGIYCYTAMPFGLRNAGATYQRLVNMMFKDQLGDTMEVYIDDMVVKSKKTEDHPRDLRTAFDILDHYNMKLNPSKCHFGVRAGKFLGYMVTERGIEASPEQIKAILNLKSPTTIKDVQKLTGRIAALNRFISRSSEKSKDFYEILRKNKRFEWNEKHEEALESLKEYLSSAPLLMKPIDGEPLTLYLAVSGSSVSAVLVKDHEGQQHPVYYVSKTLLDAESRYSYLEKLILALIMASTKLRHYFETHIIIVRTNYPIKAVLRKPEMSGRLAKWAVKLSAYDIQYEPRTAIKSQALADFVADFSSDILPEADEEVRKLERLDELEEPWILYTDGASNVRGTGLGILLKSPQGDILPSSISCEFQATNNEAEYEALIAGLQIARGMGIRCIQVYVDSLLLANHFNGSYAAKGEKLSKYLDVVKNLSLKFEIFNIVQVPREENSEADALANLASSLRIPEDVKIPITHILTPAISDQESNKVNCEDPMDVQDPEKTLESWTSPIIKYIQSGEIPKDENPRAFRTKVTPYIILNNTLYRKSLAGPYLRCLEKPEALQVLQDIHAGDCGNHTGGRALFSKILRTGYFWPTMKKDAMDFSQKCDACQRHSNILHQPAEPLHPIVSPWPFMKWGMDIVGKLPKAPGGKVFMLAMTDYFSKWIEAEAYVQVREKEVISFIKRNILTRFGIPAEIICDNGSQFIGKRTTSFCESWGIKMITSTPVHPQANGQAESSNKIIINNLKKKLGSKKGRWAEELPFVLWADRTTSKNATGQTPFSLVFGAEAVIPTEMVIPTARVTLQDSQNNSENLLQDLETVEELRDLAKVRMASYQQRIARSYNKNIRLRRFQVGDLVLRKAFQNTTNPADGKLAPKWEGPYLVESEEGKGAYRLMNLEGDLLPRAWNAIHLKAYFM</sequence>
<feature type="domain" description="Reverse transcriptase" evidence="2">
    <location>
        <begin position="46"/>
        <end position="225"/>
    </location>
</feature>
<dbReference type="CDD" id="cd01647">
    <property type="entry name" value="RT_LTR"/>
    <property type="match status" value="1"/>
</dbReference>
<dbReference type="InterPro" id="IPR043128">
    <property type="entry name" value="Rev_trsase/Diguanyl_cyclase"/>
</dbReference>
<dbReference type="CDD" id="cd09279">
    <property type="entry name" value="RNase_HI_like"/>
    <property type="match status" value="1"/>
</dbReference>
<dbReference type="Pfam" id="PF17921">
    <property type="entry name" value="Integrase_H2C2"/>
    <property type="match status" value="1"/>
</dbReference>
<dbReference type="Pfam" id="PF00665">
    <property type="entry name" value="rve"/>
    <property type="match status" value="1"/>
</dbReference>
<feature type="domain" description="Integrase catalytic" evidence="4">
    <location>
        <begin position="753"/>
        <end position="912"/>
    </location>
</feature>
<dbReference type="InterPro" id="IPR043502">
    <property type="entry name" value="DNA/RNA_pol_sf"/>
</dbReference>
<dbReference type="SUPFAM" id="SSF56672">
    <property type="entry name" value="DNA/RNA polymerases"/>
    <property type="match status" value="1"/>
</dbReference>
<reference evidence="5 6" key="1">
    <citation type="submission" date="2024-04" db="EMBL/GenBank/DDBJ databases">
        <title>The reference genome of an endangered Asteraceae, Deinandra increscens subsp. villosa, native to the Central Coast of California.</title>
        <authorList>
            <person name="Guilliams M."/>
            <person name="Hasenstab-Lehman K."/>
            <person name="Meyer R."/>
            <person name="Mcevoy S."/>
        </authorList>
    </citation>
    <scope>NUCLEOTIDE SEQUENCE [LARGE SCALE GENOMIC DNA]</scope>
    <source>
        <tissue evidence="5">Leaf</tissue>
    </source>
</reference>
<dbReference type="GO" id="GO:0004523">
    <property type="term" value="F:RNA-DNA hybrid ribonuclease activity"/>
    <property type="evidence" value="ECO:0007669"/>
    <property type="project" value="InterPro"/>
</dbReference>
<evidence type="ECO:0000313" key="5">
    <source>
        <dbReference type="EMBL" id="KAK9070423.1"/>
    </source>
</evidence>
<dbReference type="PROSITE" id="PS50879">
    <property type="entry name" value="RNASE_H_1"/>
    <property type="match status" value="1"/>
</dbReference>